<feature type="transmembrane region" description="Helical" evidence="1">
    <location>
        <begin position="37"/>
        <end position="57"/>
    </location>
</feature>
<dbReference type="Gene3D" id="1.20.144.10">
    <property type="entry name" value="Phosphatidic acid phosphatase type 2/haloperoxidase"/>
    <property type="match status" value="1"/>
</dbReference>
<dbReference type="InterPro" id="IPR036938">
    <property type="entry name" value="PAP2/HPO_sf"/>
</dbReference>
<reference evidence="3 4" key="1">
    <citation type="submission" date="2020-04" db="EMBL/GenBank/DDBJ databases">
        <authorList>
            <person name="Klaysubun C."/>
            <person name="Duangmal K."/>
            <person name="Lipun K."/>
        </authorList>
    </citation>
    <scope>NUCLEOTIDE SEQUENCE [LARGE SCALE GENOMIC DNA]</scope>
    <source>
        <strain evidence="3 4">DSM 45300</strain>
    </source>
</reference>
<keyword evidence="1" id="KW-0472">Membrane</keyword>
<dbReference type="SUPFAM" id="SSF48317">
    <property type="entry name" value="Acid phosphatase/Vanadium-dependent haloperoxidase"/>
    <property type="match status" value="1"/>
</dbReference>
<feature type="transmembrane region" description="Helical" evidence="1">
    <location>
        <begin position="63"/>
        <end position="84"/>
    </location>
</feature>
<comment type="caution">
    <text evidence="3">The sequence shown here is derived from an EMBL/GenBank/DDBJ whole genome shotgun (WGS) entry which is preliminary data.</text>
</comment>
<organism evidence="3 4">
    <name type="scientific">Pseudonocardia bannensis</name>
    <dbReference type="NCBI Taxonomy" id="630973"/>
    <lineage>
        <taxon>Bacteria</taxon>
        <taxon>Bacillati</taxon>
        <taxon>Actinomycetota</taxon>
        <taxon>Actinomycetes</taxon>
        <taxon>Pseudonocardiales</taxon>
        <taxon>Pseudonocardiaceae</taxon>
        <taxon>Pseudonocardia</taxon>
    </lineage>
</organism>
<dbReference type="InterPro" id="IPR000326">
    <property type="entry name" value="PAP2/HPO"/>
</dbReference>
<proteinExistence type="predicted"/>
<evidence type="ECO:0000259" key="2">
    <source>
        <dbReference type="Pfam" id="PF01569"/>
    </source>
</evidence>
<keyword evidence="1" id="KW-1133">Transmembrane helix</keyword>
<dbReference type="RefSeq" id="WP_169410941.1">
    <property type="nucleotide sequence ID" value="NZ_JAAXKZ010000013.1"/>
</dbReference>
<dbReference type="Pfam" id="PF01569">
    <property type="entry name" value="PAP2"/>
    <property type="match status" value="1"/>
</dbReference>
<dbReference type="Proteomes" id="UP000586918">
    <property type="component" value="Unassembled WGS sequence"/>
</dbReference>
<evidence type="ECO:0000256" key="1">
    <source>
        <dbReference type="SAM" id="Phobius"/>
    </source>
</evidence>
<keyword evidence="4" id="KW-1185">Reference proteome</keyword>
<evidence type="ECO:0000313" key="3">
    <source>
        <dbReference type="EMBL" id="NMH91126.1"/>
    </source>
</evidence>
<feature type="domain" description="Phosphatidic acid phosphatase type 2/haloperoxidase" evidence="2">
    <location>
        <begin position="6"/>
        <end position="84"/>
    </location>
</feature>
<evidence type="ECO:0000313" key="4">
    <source>
        <dbReference type="Proteomes" id="UP000586918"/>
    </source>
</evidence>
<accession>A0A848DEW3</accession>
<gene>
    <name evidence="3" type="ORF">HF519_05865</name>
</gene>
<dbReference type="AlphaFoldDB" id="A0A848DEW3"/>
<sequence>MDGDFAFPSGHAGAAGALGLVAAPLLVSLLRPEPRVAAVALVADTSLTGAGMALTLVAEDIHYATDTVGGLSIAVAVVLTTALIDDRFAERRPPTWPRSPNSPGRT</sequence>
<name>A0A848DEW3_9PSEU</name>
<dbReference type="EMBL" id="JAAXKZ010000013">
    <property type="protein sequence ID" value="NMH91126.1"/>
    <property type="molecule type" value="Genomic_DNA"/>
</dbReference>
<protein>
    <submittedName>
        <fullName evidence="3">Phosphatase PAP2 family protein</fullName>
    </submittedName>
</protein>
<keyword evidence="1" id="KW-0812">Transmembrane</keyword>
<feature type="transmembrane region" description="Helical" evidence="1">
    <location>
        <begin position="12"/>
        <end position="30"/>
    </location>
</feature>